<keyword evidence="5" id="KW-1185">Reference proteome</keyword>
<reference evidence="3" key="2">
    <citation type="submission" date="2020-08" db="EMBL/GenBank/DDBJ databases">
        <authorList>
            <person name="Kikuchi T."/>
        </authorList>
    </citation>
    <scope>NUCLEOTIDE SEQUENCE</scope>
    <source>
        <strain evidence="2">Ka4C1</strain>
    </source>
</reference>
<feature type="signal peptide" evidence="1">
    <location>
        <begin position="1"/>
        <end position="21"/>
    </location>
</feature>
<gene>
    <name evidence="2" type="ORF">BXYJ_LOCUS4875</name>
</gene>
<evidence type="ECO:0000313" key="6">
    <source>
        <dbReference type="WBParaSite" id="BXY_0960100.1"/>
    </source>
</evidence>
<name>A0A1I7S9A5_BURXY</name>
<reference evidence="6" key="1">
    <citation type="submission" date="2016-11" db="UniProtKB">
        <authorList>
            <consortium name="WormBaseParasite"/>
        </authorList>
    </citation>
    <scope>IDENTIFICATION</scope>
</reference>
<dbReference type="Proteomes" id="UP000095284">
    <property type="component" value="Unplaced"/>
</dbReference>
<dbReference type="AlphaFoldDB" id="A0A1I7S9A5"/>
<evidence type="ECO:0000313" key="2">
    <source>
        <dbReference type="EMBL" id="CAD5217118.1"/>
    </source>
</evidence>
<dbReference type="OrthoDB" id="10676049at2759"/>
<protein>
    <submittedName>
        <fullName evidence="2">(pine wood nematode) hypothetical protein</fullName>
    </submittedName>
</protein>
<evidence type="ECO:0000256" key="1">
    <source>
        <dbReference type="SAM" id="SignalP"/>
    </source>
</evidence>
<accession>A0A1I7S9A5</accession>
<dbReference type="PROSITE" id="PS51257">
    <property type="entry name" value="PROKAR_LIPOPROTEIN"/>
    <property type="match status" value="1"/>
</dbReference>
<organism evidence="4 6">
    <name type="scientific">Bursaphelenchus xylophilus</name>
    <name type="common">Pinewood nematode worm</name>
    <name type="synonym">Aphelenchoides xylophilus</name>
    <dbReference type="NCBI Taxonomy" id="6326"/>
    <lineage>
        <taxon>Eukaryota</taxon>
        <taxon>Metazoa</taxon>
        <taxon>Ecdysozoa</taxon>
        <taxon>Nematoda</taxon>
        <taxon>Chromadorea</taxon>
        <taxon>Rhabditida</taxon>
        <taxon>Tylenchina</taxon>
        <taxon>Tylenchomorpha</taxon>
        <taxon>Aphelenchoidea</taxon>
        <taxon>Aphelenchoididae</taxon>
        <taxon>Bursaphelenchus</taxon>
    </lineage>
</organism>
<sequence>MFLRVSFIIISIGLFAHYTFSCGCCGGGGGCCDCCSSSIPTMATTQATPMTTTSETLNINVSRRRRAYEDSDVKLTYLPRVQREEFLKDEGPTGSECNCTCDDEWNTTELPTTTLGPENSDASLNLWSQISDVMDNTTVIDSL</sequence>
<dbReference type="EMBL" id="CAJFCV020000002">
    <property type="protein sequence ID" value="CAG9100479.1"/>
    <property type="molecule type" value="Genomic_DNA"/>
</dbReference>
<proteinExistence type="predicted"/>
<dbReference type="Proteomes" id="UP000659654">
    <property type="component" value="Unassembled WGS sequence"/>
</dbReference>
<dbReference type="Proteomes" id="UP000582659">
    <property type="component" value="Unassembled WGS sequence"/>
</dbReference>
<dbReference type="EMBL" id="CAJFDI010000002">
    <property type="protein sequence ID" value="CAD5217118.1"/>
    <property type="molecule type" value="Genomic_DNA"/>
</dbReference>
<evidence type="ECO:0000313" key="4">
    <source>
        <dbReference type="Proteomes" id="UP000095284"/>
    </source>
</evidence>
<keyword evidence="1" id="KW-0732">Signal</keyword>
<evidence type="ECO:0000313" key="5">
    <source>
        <dbReference type="Proteomes" id="UP000659654"/>
    </source>
</evidence>
<feature type="chain" id="PRO_5036022130" evidence="1">
    <location>
        <begin position="22"/>
        <end position="143"/>
    </location>
</feature>
<dbReference type="WBParaSite" id="BXY_0960100.1">
    <property type="protein sequence ID" value="BXY_0960100.1"/>
    <property type="gene ID" value="BXY_0960100"/>
</dbReference>
<evidence type="ECO:0000313" key="3">
    <source>
        <dbReference type="EMBL" id="CAG9100479.1"/>
    </source>
</evidence>